<gene>
    <name evidence="5" type="primary">LOC108740412</name>
</gene>
<dbReference type="GO" id="GO:0005886">
    <property type="term" value="C:plasma membrane"/>
    <property type="evidence" value="ECO:0007669"/>
    <property type="project" value="TreeGrafter"/>
</dbReference>
<evidence type="ECO:0000256" key="2">
    <source>
        <dbReference type="PROSITE-ProRule" id="PRU00168"/>
    </source>
</evidence>
<name>A0A1W4XCR5_AGRPL</name>
<dbReference type="InterPro" id="IPR001895">
    <property type="entry name" value="RASGEF_cat_dom"/>
</dbReference>
<dbReference type="KEGG" id="apln:108740412"/>
<dbReference type="InterPro" id="IPR023578">
    <property type="entry name" value="Ras_GEF_dom_sf"/>
</dbReference>
<dbReference type="OrthoDB" id="6021951at2759"/>
<accession>A0A1W4XCR5</accession>
<evidence type="ECO:0000313" key="4">
    <source>
        <dbReference type="Proteomes" id="UP000192223"/>
    </source>
</evidence>
<dbReference type="Gene3D" id="1.10.840.10">
    <property type="entry name" value="Ras guanine-nucleotide exchange factors catalytic domain"/>
    <property type="match status" value="1"/>
</dbReference>
<dbReference type="PANTHER" id="PTHR23113:SF368">
    <property type="entry name" value="CELL DIVISION CONTROL PROTEIN 25"/>
    <property type="match status" value="1"/>
</dbReference>
<dbReference type="GO" id="GO:0007265">
    <property type="term" value="P:Ras protein signal transduction"/>
    <property type="evidence" value="ECO:0007669"/>
    <property type="project" value="TreeGrafter"/>
</dbReference>
<dbReference type="RefSeq" id="XP_018330223.1">
    <property type="nucleotide sequence ID" value="XM_018474721.2"/>
</dbReference>
<feature type="domain" description="Ras-GEF" evidence="3">
    <location>
        <begin position="563"/>
        <end position="683"/>
    </location>
</feature>
<evidence type="ECO:0000259" key="3">
    <source>
        <dbReference type="PROSITE" id="PS50009"/>
    </source>
</evidence>
<dbReference type="Proteomes" id="UP000192223">
    <property type="component" value="Unplaced"/>
</dbReference>
<evidence type="ECO:0000256" key="1">
    <source>
        <dbReference type="ARBA" id="ARBA00022658"/>
    </source>
</evidence>
<dbReference type="InterPro" id="IPR008937">
    <property type="entry name" value="Ras-like_GEF"/>
</dbReference>
<dbReference type="GO" id="GO:0005085">
    <property type="term" value="F:guanyl-nucleotide exchange factor activity"/>
    <property type="evidence" value="ECO:0007669"/>
    <property type="project" value="UniProtKB-KW"/>
</dbReference>
<dbReference type="PANTHER" id="PTHR23113">
    <property type="entry name" value="GUANINE NUCLEOTIDE EXCHANGE FACTOR"/>
    <property type="match status" value="1"/>
</dbReference>
<dbReference type="GeneID" id="108740412"/>
<dbReference type="PROSITE" id="PS50009">
    <property type="entry name" value="RASGEF_CAT"/>
    <property type="match status" value="1"/>
</dbReference>
<evidence type="ECO:0000313" key="5">
    <source>
        <dbReference type="RefSeq" id="XP_018330223.1"/>
    </source>
</evidence>
<dbReference type="SUPFAM" id="SSF48366">
    <property type="entry name" value="Ras GEF"/>
    <property type="match status" value="1"/>
</dbReference>
<sequence length="683" mass="78889">MSLNRIQKLLLSEYCDFEDVILVESPFAQTDRDGKGLRQVNLGLTPTKLIMAADVVNSNKRKDCRIFRDLDADIVDFELISVFPLQYARVSIFHRRRKCTIKVKFCTNKVWYFELGGTEKRQTIWRTWCDRINYINRNDQNSASETSAGSSSTASTTSHINNLSSIKRKPSSNKVQIWCTFDKTGCNIRPKTWKKWTDKYLFIGHNFEEFPLDYTPIVYFPTKCQLLCSRKTERSDYSKQCDCDNTDFCMSKFAHRINRFGCGMPDNEKGKRKKLPSDFTQEKSFRVNRFGKGIDEKCLPGLYLPTESFIKAKKLHQTVSKVNEEPTKPDPELTKTIQSNIINICSIVEEAVKIWEYLQSKRNSQISKAKHERKYALQPDPNISQTFGTWNVRSGERYSIKVKRNASEVNVLKGTRTIMPSSSSTVSLDTFEKNQHRLTITRGTYPFWIHRSDYGSESSVSRHKIIRNKSKSYQMIPKETVSKKNHSSQLITYEATRNLPFSNFDLNKKIRRNETIILYKCASSDWSKSENSDESCLSSRKPSVKDLTRILRMELNLTAWDFDSGTLAYQLTLIERNLFLKISAEDVTSLIFQGSIDNSPNLKSFVTFSHRLTCLVATEILKNNSIKARARIIARFINTANGCKRIANFQSCGSILNGLQIPAIYRLRKTWNHLRKSHSTQYQ</sequence>
<dbReference type="Pfam" id="PF00617">
    <property type="entry name" value="RasGEF"/>
    <property type="match status" value="1"/>
</dbReference>
<keyword evidence="4" id="KW-1185">Reference proteome</keyword>
<dbReference type="InParanoid" id="A0A1W4XCR5"/>
<keyword evidence="1 2" id="KW-0344">Guanine-nucleotide releasing factor</keyword>
<dbReference type="AlphaFoldDB" id="A0A1W4XCR5"/>
<dbReference type="InterPro" id="IPR036964">
    <property type="entry name" value="RASGEF_cat_dom_sf"/>
</dbReference>
<protein>
    <submittedName>
        <fullName evidence="5">Uncharacterized protein LOC108740412 isoform X1</fullName>
    </submittedName>
</protein>
<organism evidence="4 5">
    <name type="scientific">Agrilus planipennis</name>
    <name type="common">Emerald ash borer</name>
    <name type="synonym">Agrilus marcopoli</name>
    <dbReference type="NCBI Taxonomy" id="224129"/>
    <lineage>
        <taxon>Eukaryota</taxon>
        <taxon>Metazoa</taxon>
        <taxon>Ecdysozoa</taxon>
        <taxon>Arthropoda</taxon>
        <taxon>Hexapoda</taxon>
        <taxon>Insecta</taxon>
        <taxon>Pterygota</taxon>
        <taxon>Neoptera</taxon>
        <taxon>Endopterygota</taxon>
        <taxon>Coleoptera</taxon>
        <taxon>Polyphaga</taxon>
        <taxon>Elateriformia</taxon>
        <taxon>Buprestoidea</taxon>
        <taxon>Buprestidae</taxon>
        <taxon>Agrilinae</taxon>
        <taxon>Agrilus</taxon>
    </lineage>
</organism>
<reference evidence="5" key="1">
    <citation type="submission" date="2025-08" db="UniProtKB">
        <authorList>
            <consortium name="RefSeq"/>
        </authorList>
    </citation>
    <scope>IDENTIFICATION</scope>
    <source>
        <tissue evidence="5">Entire body</tissue>
    </source>
</reference>
<proteinExistence type="predicted"/>